<proteinExistence type="predicted"/>
<evidence type="ECO:0000313" key="2">
    <source>
        <dbReference type="EMBL" id="QGN14187.1"/>
    </source>
</evidence>
<accession>A0ABX6ER23</accession>
<reference evidence="2 3" key="1">
    <citation type="submission" date="2016-03" db="EMBL/GenBank/DDBJ databases">
        <title>How can Kluyveromyces marxianus grow so fast - potential evolutionary course in Saccharomyces Complex revealed by comparative genomics.</title>
        <authorList>
            <person name="Mo W."/>
            <person name="Lu W."/>
            <person name="Yang X."/>
            <person name="Qi J."/>
            <person name="Lv H."/>
        </authorList>
    </citation>
    <scope>NUCLEOTIDE SEQUENCE [LARGE SCALE GENOMIC DNA]</scope>
    <source>
        <strain evidence="2 3">FIM1</strain>
    </source>
</reference>
<feature type="coiled-coil region" evidence="1">
    <location>
        <begin position="2"/>
        <end position="67"/>
    </location>
</feature>
<dbReference type="EMBL" id="CP015054">
    <property type="protein sequence ID" value="QGN14187.1"/>
    <property type="molecule type" value="Genomic_DNA"/>
</dbReference>
<organism evidence="2 3">
    <name type="scientific">Kluyveromyces marxianus</name>
    <name type="common">Yeast</name>
    <name type="synonym">Candida kefyr</name>
    <dbReference type="NCBI Taxonomy" id="4911"/>
    <lineage>
        <taxon>Eukaryota</taxon>
        <taxon>Fungi</taxon>
        <taxon>Dikarya</taxon>
        <taxon>Ascomycota</taxon>
        <taxon>Saccharomycotina</taxon>
        <taxon>Saccharomycetes</taxon>
        <taxon>Saccharomycetales</taxon>
        <taxon>Saccharomycetaceae</taxon>
        <taxon>Kluyveromyces</taxon>
    </lineage>
</organism>
<dbReference type="Gene3D" id="1.20.5.4090">
    <property type="match status" value="1"/>
</dbReference>
<name>A0ABX6ER23_KLUMA</name>
<protein>
    <submittedName>
        <fullName evidence="2">Protein SLA2</fullName>
    </submittedName>
</protein>
<dbReference type="Proteomes" id="UP000422736">
    <property type="component" value="Chromosome 1"/>
</dbReference>
<evidence type="ECO:0000313" key="3">
    <source>
        <dbReference type="Proteomes" id="UP000422736"/>
    </source>
</evidence>
<keyword evidence="3" id="KW-1185">Reference proteome</keyword>
<sequence length="185" mass="21139">MLEQYDKRVQELESELEAQKEFKEKYQSLAKLYSQLRQEHLNVLKKVKKLQDDLNDSRNEVSDLKKEAKSKGKGIDRSGMILKSLVESSIKSLQDPIASLDVSDLATDLSNAFIDGDINTIVNILPEFVSLLLRCPQEMQTIAEDFLRCLSSAKQTDSVINANIAFQEKLKIRQYSYRYGDSDEV</sequence>
<gene>
    <name evidence="2" type="primary">SLA2</name>
    <name evidence="2" type="ORF">FIM1_840</name>
</gene>
<evidence type="ECO:0000256" key="1">
    <source>
        <dbReference type="SAM" id="Coils"/>
    </source>
</evidence>
<keyword evidence="1" id="KW-0175">Coiled coil</keyword>